<reference evidence="1 2" key="1">
    <citation type="submission" date="2020-12" db="EMBL/GenBank/DDBJ databases">
        <title>WGS of Thermoactinomyces spp.</title>
        <authorList>
            <person name="Cheng K."/>
        </authorList>
    </citation>
    <scope>NUCLEOTIDE SEQUENCE [LARGE SCALE GENOMIC DNA]</scope>
    <source>
        <strain evidence="2">CICC 10671\DSM 43846</strain>
    </source>
</reference>
<evidence type="ECO:0000313" key="2">
    <source>
        <dbReference type="Proteomes" id="UP000633619"/>
    </source>
</evidence>
<dbReference type="AlphaFoldDB" id="A0A8I1ADG7"/>
<accession>A0A8I1ADG7</accession>
<dbReference type="InterPro" id="IPR011604">
    <property type="entry name" value="PDDEXK-like_dom_sf"/>
</dbReference>
<sequence>MFLKTSEELKKELQERKFEERGNQLVSDFISMLDTWFSLPNKTDSNLEAYYFQTKAEIALYPTDTDFKKKYFTPSSANSCPRELYCKLKGMKRDTTENLPYRGRWQRMGTLFGEMVQKELLYIHKHYKQATGENPPFVPHYVELQLGEEVKKYPAWEDFVKRSKTIVWNGVEVNLMGMPDGILKYKDGSIVGLEIKSKQTSYSRTSHFSMKSPSESHVLQLVGYSLLYGIDEFIILYGNLSKKDWLMSHEEYDKYPDIRAFYVRVTEEDREQLLDRFSAIVKAVKEGNPPKLDIDKWVFNNYKHACIISLTDGEVKEIRDMYEETMFGLSKSSKVSRGLKTKLETLRDILKHIDEVKGGGLPWES</sequence>
<proteinExistence type="predicted"/>
<evidence type="ECO:0000313" key="1">
    <source>
        <dbReference type="EMBL" id="MBH8594048.1"/>
    </source>
</evidence>
<dbReference type="Proteomes" id="UP000633619">
    <property type="component" value="Unassembled WGS sequence"/>
</dbReference>
<name>A0A8I1ADG7_THEIN</name>
<dbReference type="Gene3D" id="3.90.320.10">
    <property type="match status" value="1"/>
</dbReference>
<comment type="caution">
    <text evidence="1">The sequence shown here is derived from an EMBL/GenBank/DDBJ whole genome shotgun (WGS) entry which is preliminary data.</text>
</comment>
<dbReference type="RefSeq" id="WP_181729193.1">
    <property type="nucleotide sequence ID" value="NZ_JACEIR010000001.1"/>
</dbReference>
<keyword evidence="2" id="KW-1185">Reference proteome</keyword>
<protein>
    <submittedName>
        <fullName evidence="1">Uncharacterized protein</fullName>
    </submittedName>
</protein>
<gene>
    <name evidence="1" type="ORF">I8U20_01740</name>
</gene>
<dbReference type="EMBL" id="JAECVW010000001">
    <property type="protein sequence ID" value="MBH8594048.1"/>
    <property type="molecule type" value="Genomic_DNA"/>
</dbReference>
<organism evidence="1 2">
    <name type="scientific">Thermoactinomyces intermedius</name>
    <dbReference type="NCBI Taxonomy" id="2024"/>
    <lineage>
        <taxon>Bacteria</taxon>
        <taxon>Bacillati</taxon>
        <taxon>Bacillota</taxon>
        <taxon>Bacilli</taxon>
        <taxon>Bacillales</taxon>
        <taxon>Thermoactinomycetaceae</taxon>
        <taxon>Thermoactinomyces</taxon>
    </lineage>
</organism>